<dbReference type="PANTHER" id="PTHR40621:SF6">
    <property type="entry name" value="AP-1-LIKE TRANSCRIPTION FACTOR YAP1-RELATED"/>
    <property type="match status" value="1"/>
</dbReference>
<feature type="compositionally biased region" description="Low complexity" evidence="3">
    <location>
        <begin position="12"/>
        <end position="26"/>
    </location>
</feature>
<dbReference type="eggNOG" id="ENOG502QZI3">
    <property type="taxonomic scope" value="Eukaryota"/>
</dbReference>
<dbReference type="InterPro" id="IPR050936">
    <property type="entry name" value="AP-1-like"/>
</dbReference>
<feature type="compositionally biased region" description="Low complexity" evidence="3">
    <location>
        <begin position="270"/>
        <end position="288"/>
    </location>
</feature>
<dbReference type="PROSITE" id="PS00036">
    <property type="entry name" value="BZIP_BASIC"/>
    <property type="match status" value="1"/>
</dbReference>
<dbReference type="GO" id="GO:0000976">
    <property type="term" value="F:transcription cis-regulatory region binding"/>
    <property type="evidence" value="ECO:0007669"/>
    <property type="project" value="InterPro"/>
</dbReference>
<dbReference type="Proteomes" id="UP000016931">
    <property type="component" value="Unassembled WGS sequence"/>
</dbReference>
<dbReference type="GeneID" id="27907213"/>
<accession>M3CWH0</accession>
<dbReference type="AlphaFoldDB" id="M3CWH0"/>
<sequence length="456" mass="50623">MNSQRPLATEGSSSISSMSVSSHGESPLQPLGPLAATDLQRTKKKPGPKRDSKPAQNEKLERNRQAQRTHRERKEQYTKDLEIEVMRLKELFAQATRERDGAIQTRDAALVERDQLLEENQRMREYIQPSNSSSGRDSGYDSMSWTCDSGSSHSDTSGPNLTANAPLQEVADSHIALRRASTRDMAETRGFTFDIPPSDSYTIKVEDTMQRDHSNSAIIAQLPTELPAPPLDYDALGLDFVLTLERPCMGHIQYLHIRAHNNNNPPPPSSSSLPSSSSSSTTTTIPLSPHLPTPTPPEDVPNDNENLHISGHALMATAPSYTSIMQHHQQQQHPASKTTTPPPYTPQFPPFTQRKDLIHLLNLSANLQICEQEVPPVRAWVKLMQNPRVRNSFGCEELEEVKEWLVGKVCCYRFGAVVDQNDIDEAVAHVCQKLEEKRGSSNTRGGGTSNSIITQT</sequence>
<comment type="subcellular location">
    <subcellularLocation>
        <location evidence="1">Nucleus</location>
    </subcellularLocation>
</comment>
<keyword evidence="2" id="KW-0539">Nucleus</keyword>
<dbReference type="GO" id="GO:0001228">
    <property type="term" value="F:DNA-binding transcription activator activity, RNA polymerase II-specific"/>
    <property type="evidence" value="ECO:0007669"/>
    <property type="project" value="TreeGrafter"/>
</dbReference>
<dbReference type="InterPro" id="IPR004827">
    <property type="entry name" value="bZIP"/>
</dbReference>
<evidence type="ECO:0000313" key="6">
    <source>
        <dbReference type="Proteomes" id="UP000016931"/>
    </source>
</evidence>
<dbReference type="OrthoDB" id="2590011at2759"/>
<feature type="region of interest" description="Disordered" evidence="3">
    <location>
        <begin position="323"/>
        <end position="351"/>
    </location>
</feature>
<evidence type="ECO:0000256" key="3">
    <source>
        <dbReference type="SAM" id="MobiDB-lite"/>
    </source>
</evidence>
<evidence type="ECO:0000256" key="1">
    <source>
        <dbReference type="ARBA" id="ARBA00004123"/>
    </source>
</evidence>
<dbReference type="RefSeq" id="XP_016756137.1">
    <property type="nucleotide sequence ID" value="XM_016910076.1"/>
</dbReference>
<dbReference type="OMA" id="AWLRIMQ"/>
<dbReference type="HOGENOM" id="CLU_036934_1_1_1"/>
<dbReference type="EMBL" id="KB456272">
    <property type="protein sequence ID" value="EMF08016.1"/>
    <property type="molecule type" value="Genomic_DNA"/>
</dbReference>
<dbReference type="GO" id="GO:0090575">
    <property type="term" value="C:RNA polymerase II transcription regulator complex"/>
    <property type="evidence" value="ECO:0007669"/>
    <property type="project" value="TreeGrafter"/>
</dbReference>
<feature type="compositionally biased region" description="Pro residues" evidence="3">
    <location>
        <begin position="340"/>
        <end position="349"/>
    </location>
</feature>
<protein>
    <recommendedName>
        <fullName evidence="4">BZIP domain-containing protein</fullName>
    </recommendedName>
</protein>
<feature type="compositionally biased region" description="Polar residues" evidence="3">
    <location>
        <begin position="323"/>
        <end position="337"/>
    </location>
</feature>
<gene>
    <name evidence="5" type="ORF">SEPMUDRAFT_74686</name>
</gene>
<dbReference type="CDD" id="cd14688">
    <property type="entry name" value="bZIP_YAP"/>
    <property type="match status" value="1"/>
</dbReference>
<keyword evidence="6" id="KW-1185">Reference proteome</keyword>
<evidence type="ECO:0000313" key="5">
    <source>
        <dbReference type="EMBL" id="EMF08016.1"/>
    </source>
</evidence>
<dbReference type="InterPro" id="IPR046347">
    <property type="entry name" value="bZIP_sf"/>
</dbReference>
<feature type="compositionally biased region" description="Pro residues" evidence="3">
    <location>
        <begin position="289"/>
        <end position="299"/>
    </location>
</feature>
<evidence type="ECO:0000256" key="2">
    <source>
        <dbReference type="ARBA" id="ARBA00023242"/>
    </source>
</evidence>
<name>M3CWH0_SPHMS</name>
<feature type="domain" description="BZIP" evidence="4">
    <location>
        <begin position="59"/>
        <end position="73"/>
    </location>
</feature>
<dbReference type="Gene3D" id="1.20.5.170">
    <property type="match status" value="1"/>
</dbReference>
<feature type="region of interest" description="Disordered" evidence="3">
    <location>
        <begin position="260"/>
        <end position="306"/>
    </location>
</feature>
<dbReference type="SUPFAM" id="SSF57959">
    <property type="entry name" value="Leucine zipper domain"/>
    <property type="match status" value="1"/>
</dbReference>
<dbReference type="PANTHER" id="PTHR40621">
    <property type="entry name" value="TRANSCRIPTION FACTOR KAPC-RELATED"/>
    <property type="match status" value="1"/>
</dbReference>
<feature type="compositionally biased region" description="Polar residues" evidence="3">
    <location>
        <begin position="128"/>
        <end position="163"/>
    </location>
</feature>
<reference evidence="5 6" key="1">
    <citation type="journal article" date="2012" name="PLoS Pathog.">
        <title>Diverse lifestyles and strategies of plant pathogenesis encoded in the genomes of eighteen Dothideomycetes fungi.</title>
        <authorList>
            <person name="Ohm R.A."/>
            <person name="Feau N."/>
            <person name="Henrissat B."/>
            <person name="Schoch C.L."/>
            <person name="Horwitz B.A."/>
            <person name="Barry K.W."/>
            <person name="Condon B.J."/>
            <person name="Copeland A.C."/>
            <person name="Dhillon B."/>
            <person name="Glaser F."/>
            <person name="Hesse C.N."/>
            <person name="Kosti I."/>
            <person name="LaButti K."/>
            <person name="Lindquist E.A."/>
            <person name="Lucas S."/>
            <person name="Salamov A.A."/>
            <person name="Bradshaw R.E."/>
            <person name="Ciuffetti L."/>
            <person name="Hamelin R.C."/>
            <person name="Kema G.H.J."/>
            <person name="Lawrence C."/>
            <person name="Scott J.A."/>
            <person name="Spatafora J.W."/>
            <person name="Turgeon B.G."/>
            <person name="de Wit P.J.G.M."/>
            <person name="Zhong S."/>
            <person name="Goodwin S.B."/>
            <person name="Grigoriev I.V."/>
        </authorList>
    </citation>
    <scope>NUCLEOTIDE SEQUENCE [LARGE SCALE GENOMIC DNA]</scope>
    <source>
        <strain evidence="5 6">SO2202</strain>
    </source>
</reference>
<organism evidence="5 6">
    <name type="scientific">Sphaerulina musiva (strain SO2202)</name>
    <name type="common">Poplar stem canker fungus</name>
    <name type="synonym">Septoria musiva</name>
    <dbReference type="NCBI Taxonomy" id="692275"/>
    <lineage>
        <taxon>Eukaryota</taxon>
        <taxon>Fungi</taxon>
        <taxon>Dikarya</taxon>
        <taxon>Ascomycota</taxon>
        <taxon>Pezizomycotina</taxon>
        <taxon>Dothideomycetes</taxon>
        <taxon>Dothideomycetidae</taxon>
        <taxon>Mycosphaerellales</taxon>
        <taxon>Mycosphaerellaceae</taxon>
        <taxon>Sphaerulina</taxon>
    </lineage>
</organism>
<feature type="compositionally biased region" description="Basic and acidic residues" evidence="3">
    <location>
        <begin position="48"/>
        <end position="64"/>
    </location>
</feature>
<feature type="region of interest" description="Disordered" evidence="3">
    <location>
        <begin position="437"/>
        <end position="456"/>
    </location>
</feature>
<evidence type="ECO:0000259" key="4">
    <source>
        <dbReference type="PROSITE" id="PS00036"/>
    </source>
</evidence>
<feature type="region of interest" description="Disordered" evidence="3">
    <location>
        <begin position="1"/>
        <end position="77"/>
    </location>
</feature>
<feature type="region of interest" description="Disordered" evidence="3">
    <location>
        <begin position="121"/>
        <end position="163"/>
    </location>
</feature>
<proteinExistence type="predicted"/>